<feature type="region of interest" description="Disordered" evidence="1">
    <location>
        <begin position="236"/>
        <end position="261"/>
    </location>
</feature>
<dbReference type="OrthoDB" id="2802159at2759"/>
<dbReference type="PANTHER" id="PTHR40465">
    <property type="entry name" value="CHROMOSOME 1, WHOLE GENOME SHOTGUN SEQUENCE"/>
    <property type="match status" value="1"/>
</dbReference>
<proteinExistence type="predicted"/>
<evidence type="ECO:0000259" key="3">
    <source>
        <dbReference type="Pfam" id="PF20152"/>
    </source>
</evidence>
<dbReference type="InterPro" id="IPR045339">
    <property type="entry name" value="DUF6534"/>
</dbReference>
<reference evidence="4" key="1">
    <citation type="submission" date="2016-06" db="EMBL/GenBank/DDBJ databases">
        <title>Draft Genome sequence of the fungus Inonotus baumii.</title>
        <authorList>
            <person name="Zhu H."/>
            <person name="Lin W."/>
        </authorList>
    </citation>
    <scope>NUCLEOTIDE SEQUENCE</scope>
    <source>
        <strain evidence="4">821</strain>
    </source>
</reference>
<gene>
    <name evidence="4" type="ORF">A7U60_g3079</name>
</gene>
<keyword evidence="5" id="KW-1185">Reference proteome</keyword>
<dbReference type="Proteomes" id="UP000757232">
    <property type="component" value="Unassembled WGS sequence"/>
</dbReference>
<feature type="domain" description="DUF6534" evidence="3">
    <location>
        <begin position="88"/>
        <end position="172"/>
    </location>
</feature>
<evidence type="ECO:0000256" key="2">
    <source>
        <dbReference type="SAM" id="Phobius"/>
    </source>
</evidence>
<evidence type="ECO:0000256" key="1">
    <source>
        <dbReference type="SAM" id="MobiDB-lite"/>
    </source>
</evidence>
<dbReference type="Pfam" id="PF20152">
    <property type="entry name" value="DUF6534"/>
    <property type="match status" value="1"/>
</dbReference>
<protein>
    <recommendedName>
        <fullName evidence="3">DUF6534 domain-containing protein</fullName>
    </recommendedName>
</protein>
<feature type="transmembrane region" description="Helical" evidence="2">
    <location>
        <begin position="39"/>
        <end position="61"/>
    </location>
</feature>
<keyword evidence="2" id="KW-0812">Transmembrane</keyword>
<evidence type="ECO:0000313" key="4">
    <source>
        <dbReference type="EMBL" id="OCB89731.1"/>
    </source>
</evidence>
<keyword evidence="2" id="KW-0472">Membrane</keyword>
<dbReference type="AlphaFoldDB" id="A0A9Q5NAE9"/>
<sequence length="261" mass="28811">MTTLPTRDIYRTAPFSPAICAMVQALFVMRAWNLSNNNYFLTGFLACTVIAQLVLTIIFLHKLRNFDQLSQLSTILDFERAMNILVLFTDTVIALTLIWLLWRRRSGFKKTEGIIRKLVAFTVGTGLITGVMAIVAFIAAQTAPETFIYLLIDYCMAKLYYNCMLASLNARSALRSSNMNSTAGGLSIHLDDLASPSASQTRATRGSTTVSTNSYGGYKPKAIECRVDIDINSGESTRDLERENSATDLRKTTDSIGSSVV</sequence>
<feature type="compositionally biased region" description="Basic and acidic residues" evidence="1">
    <location>
        <begin position="236"/>
        <end position="253"/>
    </location>
</feature>
<comment type="caution">
    <text evidence="4">The sequence shown here is derived from an EMBL/GenBank/DDBJ whole genome shotgun (WGS) entry which is preliminary data.</text>
</comment>
<feature type="transmembrane region" description="Helical" evidence="2">
    <location>
        <begin position="81"/>
        <end position="102"/>
    </location>
</feature>
<dbReference type="EMBL" id="LNZH02000150">
    <property type="protein sequence ID" value="OCB89731.1"/>
    <property type="molecule type" value="Genomic_DNA"/>
</dbReference>
<feature type="transmembrane region" description="Helical" evidence="2">
    <location>
        <begin position="114"/>
        <end position="140"/>
    </location>
</feature>
<dbReference type="PANTHER" id="PTHR40465:SF1">
    <property type="entry name" value="DUF6534 DOMAIN-CONTAINING PROTEIN"/>
    <property type="match status" value="1"/>
</dbReference>
<keyword evidence="2" id="KW-1133">Transmembrane helix</keyword>
<accession>A0A9Q5NAE9</accession>
<organism evidence="4 5">
    <name type="scientific">Sanghuangporus baumii</name>
    <name type="common">Phellinus baumii</name>
    <dbReference type="NCBI Taxonomy" id="108892"/>
    <lineage>
        <taxon>Eukaryota</taxon>
        <taxon>Fungi</taxon>
        <taxon>Dikarya</taxon>
        <taxon>Basidiomycota</taxon>
        <taxon>Agaricomycotina</taxon>
        <taxon>Agaricomycetes</taxon>
        <taxon>Hymenochaetales</taxon>
        <taxon>Hymenochaetaceae</taxon>
        <taxon>Sanghuangporus</taxon>
    </lineage>
</organism>
<name>A0A9Q5NAE9_SANBA</name>
<evidence type="ECO:0000313" key="5">
    <source>
        <dbReference type="Proteomes" id="UP000757232"/>
    </source>
</evidence>